<feature type="domain" description="FYVE-type" evidence="16">
    <location>
        <begin position="329"/>
        <end position="399"/>
    </location>
</feature>
<dbReference type="InterPro" id="IPR013083">
    <property type="entry name" value="Znf_RING/FYVE/PHD"/>
</dbReference>
<comment type="similarity">
    <text evidence="3">Belongs to the snRNP SmB/SmN family.</text>
</comment>
<sequence length="1137" mass="124584">MSGRNTRMAQWLDYRVRVTISDARMLVGTFMAFDKYMNVVLADCEEFRKIKLDSWTLVDGPQSREPLEDAKRREQQKCKKEFDQATRAISQLITAQGDLRSGRLKIHERDEIRRSFSVPSTEVRLQAFIWESPPVIRTATQHFFKTGQNVVITGLKLRDGAPERVGDLVESISGDHAVVFIDDCRFSLGSMKKFPCEEDEALQYLDLSSAQVSLNVFSWALGKTSVLHSGLLAISQIVMVSGLGRAASKLYNGLCVSCRGLRAVADASANHVGHTQRIMPPGRRADGLAVMQSGLRSFSDVEGPDVKAWSRLLWTKTVESVQPESWRSTFGADACAECFAGFWTGDGERQPLETWSSKHHCRNCGLVFCDRCSQDRKCVPWEGFTHQVRVCKRCVDVVEVKNLTLQQAYAFDEQIRLMGQGLVQAVPVPKGKGKGPPLPRKGKGKGKGKEVRQEDGLGALGQEIKAEISEVKEFAVLHPALHHKQLPPRSSKQRSTGKSKEVLLLSVASYGMKQHLSEIQDALKNVTLQVANPEWFEAVEQIMPLEEKLSKDTLDRLKAWPEEEFGKLPPYEQHICQIFLAVPSLELRWRLLRLLAEPEDKFFKPLDAVSRAFSTLLLDGSPPQLWPEVKNMVGLLQGLVQPTCKTLKELADQTEVGKGRELFTKVWALREKSRVDAQNFLERLAPLLPRKDCPLQLPSLQATVDHLRSKQKELQDIDARRIMSSSSGSASSDDRPDPLKAQVQQQSGVLKQHADKLSSALEVGRSLLIALQQKGPETDRLPENWLESAEAVALAGMIDEVLQSMRTLALRLKDARPTPLAEARKGTEAEEAVPRRSSQGRGGDGCRGLGRPARERHPRSAVTKKFDVRKKEEKEEVLPGASSSAWDERQTVPASPQETLDHSSDETHDEEEVLPDAHSDERQTVPAGPLEVQPPVEEDEATEVWAASELQLLVAGGAAKLVAQVPFRAPATVAGGASEDDIDELQRTPVVQWSKGRKDEEKEVKRTLGFVVLRGETIVSLMAEAPPPTGPKKPDIQPGPGRGQVAGRGMPAAPLSSAPAGLSGPVRGVGGPAAIQMQPKAPAALGGAPPGMPPGFPARPPGMPGMVPPGMPGMPPGMPPPGMPGMGRGMPPMGRGA</sequence>
<gene>
    <name evidence="17" type="ORF">CCMP2556_LOCUS7788</name>
</gene>
<dbReference type="Gene3D" id="3.30.40.10">
    <property type="entry name" value="Zinc/RING finger domain, C3HC4 (zinc finger)"/>
    <property type="match status" value="1"/>
</dbReference>
<keyword evidence="12" id="KW-0687">Ribonucleoprotein</keyword>
<evidence type="ECO:0000256" key="5">
    <source>
        <dbReference type="ARBA" id="ARBA00022664"/>
    </source>
</evidence>
<dbReference type="SUPFAM" id="SSF57903">
    <property type="entry name" value="FYVE/PHD zinc finger"/>
    <property type="match status" value="1"/>
</dbReference>
<keyword evidence="10" id="KW-0508">mRNA splicing</keyword>
<dbReference type="Pfam" id="PF01423">
    <property type="entry name" value="LSM"/>
    <property type="match status" value="1"/>
</dbReference>
<feature type="region of interest" description="Disordered" evidence="15">
    <location>
        <begin position="1083"/>
        <end position="1109"/>
    </location>
</feature>
<dbReference type="InterPro" id="IPR050914">
    <property type="entry name" value="snRNP_SmB/NAA38-like"/>
</dbReference>
<evidence type="ECO:0000256" key="8">
    <source>
        <dbReference type="ARBA" id="ARBA00022833"/>
    </source>
</evidence>
<evidence type="ECO:0000259" key="16">
    <source>
        <dbReference type="PROSITE" id="PS50178"/>
    </source>
</evidence>
<dbReference type="CDD" id="cd01717">
    <property type="entry name" value="Sm_B"/>
    <property type="match status" value="1"/>
</dbReference>
<evidence type="ECO:0000256" key="13">
    <source>
        <dbReference type="ARBA" id="ARBA00041355"/>
    </source>
</evidence>
<keyword evidence="9" id="KW-0694">RNA-binding</keyword>
<dbReference type="SMART" id="SM00651">
    <property type="entry name" value="Sm"/>
    <property type="match status" value="1"/>
</dbReference>
<dbReference type="Proteomes" id="UP001642484">
    <property type="component" value="Unassembled WGS sequence"/>
</dbReference>
<evidence type="ECO:0000256" key="6">
    <source>
        <dbReference type="ARBA" id="ARBA00022723"/>
    </source>
</evidence>
<evidence type="ECO:0000256" key="10">
    <source>
        <dbReference type="ARBA" id="ARBA00023187"/>
    </source>
</evidence>
<feature type="region of interest" description="Disordered" evidence="15">
    <location>
        <begin position="718"/>
        <end position="751"/>
    </location>
</feature>
<keyword evidence="8" id="KW-0862">Zinc</keyword>
<evidence type="ECO:0000256" key="7">
    <source>
        <dbReference type="ARBA" id="ARBA00022771"/>
    </source>
</evidence>
<evidence type="ECO:0000256" key="2">
    <source>
        <dbReference type="ARBA" id="ARBA00004496"/>
    </source>
</evidence>
<dbReference type="PANTHER" id="PTHR10701:SF0">
    <property type="entry name" value="SMALL NUCLEAR RIBONUCLEOPROTEIN-ASSOCIATED PROTEIN B"/>
    <property type="match status" value="1"/>
</dbReference>
<accession>A0ABP0IQZ6</accession>
<dbReference type="PROSITE" id="PS50178">
    <property type="entry name" value="ZF_FYVE"/>
    <property type="match status" value="1"/>
</dbReference>
<evidence type="ECO:0000256" key="12">
    <source>
        <dbReference type="ARBA" id="ARBA00023274"/>
    </source>
</evidence>
<evidence type="ECO:0000313" key="17">
    <source>
        <dbReference type="EMBL" id="CAK9004723.1"/>
    </source>
</evidence>
<evidence type="ECO:0000256" key="4">
    <source>
        <dbReference type="ARBA" id="ARBA00022490"/>
    </source>
</evidence>
<feature type="compositionally biased region" description="Basic and acidic residues" evidence="15">
    <location>
        <begin position="817"/>
        <end position="834"/>
    </location>
</feature>
<dbReference type="SUPFAM" id="SSF50182">
    <property type="entry name" value="Sm-like ribonucleoproteins"/>
    <property type="match status" value="1"/>
</dbReference>
<dbReference type="InterPro" id="IPR000306">
    <property type="entry name" value="Znf_FYVE"/>
</dbReference>
<dbReference type="InterPro" id="IPR017455">
    <property type="entry name" value="Znf_FYVE-rel"/>
</dbReference>
<dbReference type="InterPro" id="IPR011011">
    <property type="entry name" value="Znf_FYVE_PHD"/>
</dbReference>
<name>A0ABP0IQZ6_9DINO</name>
<evidence type="ECO:0000256" key="3">
    <source>
        <dbReference type="ARBA" id="ARBA00009123"/>
    </source>
</evidence>
<protein>
    <recommendedName>
        <fullName evidence="13">Sm protein B</fullName>
    </recommendedName>
</protein>
<dbReference type="Gene3D" id="2.30.30.100">
    <property type="match status" value="1"/>
</dbReference>
<dbReference type="EMBL" id="CAXAMN010003459">
    <property type="protein sequence ID" value="CAK9004723.1"/>
    <property type="molecule type" value="Genomic_DNA"/>
</dbReference>
<keyword evidence="18" id="KW-1185">Reference proteome</keyword>
<keyword evidence="6" id="KW-0479">Metal-binding</keyword>
<feature type="region of interest" description="Disordered" evidence="15">
    <location>
        <begin position="1023"/>
        <end position="1059"/>
    </location>
</feature>
<evidence type="ECO:0000256" key="15">
    <source>
        <dbReference type="SAM" id="MobiDB-lite"/>
    </source>
</evidence>
<evidence type="ECO:0000313" key="18">
    <source>
        <dbReference type="Proteomes" id="UP001642484"/>
    </source>
</evidence>
<organism evidence="17 18">
    <name type="scientific">Durusdinium trenchii</name>
    <dbReference type="NCBI Taxonomy" id="1381693"/>
    <lineage>
        <taxon>Eukaryota</taxon>
        <taxon>Sar</taxon>
        <taxon>Alveolata</taxon>
        <taxon>Dinophyceae</taxon>
        <taxon>Suessiales</taxon>
        <taxon>Symbiodiniaceae</taxon>
        <taxon>Durusdinium</taxon>
    </lineage>
</organism>
<evidence type="ECO:0000256" key="9">
    <source>
        <dbReference type="ARBA" id="ARBA00022884"/>
    </source>
</evidence>
<feature type="region of interest" description="Disordered" evidence="15">
    <location>
        <begin position="428"/>
        <end position="456"/>
    </location>
</feature>
<comment type="caution">
    <text evidence="17">The sequence shown here is derived from an EMBL/GenBank/DDBJ whole genome shotgun (WGS) entry which is preliminary data.</text>
</comment>
<feature type="compositionally biased region" description="Pro residues" evidence="15">
    <location>
        <begin position="1090"/>
        <end position="1109"/>
    </location>
</feature>
<evidence type="ECO:0000256" key="14">
    <source>
        <dbReference type="PROSITE-ProRule" id="PRU00091"/>
    </source>
</evidence>
<dbReference type="PANTHER" id="PTHR10701">
    <property type="entry name" value="SMALL NUCLEAR RIBONUCLEOPROTEIN-ASSOCIATED PROTEIN B AND N"/>
    <property type="match status" value="1"/>
</dbReference>
<feature type="compositionally biased region" description="Basic and acidic residues" evidence="15">
    <location>
        <begin position="864"/>
        <end position="877"/>
    </location>
</feature>
<reference evidence="17 18" key="1">
    <citation type="submission" date="2024-02" db="EMBL/GenBank/DDBJ databases">
        <authorList>
            <person name="Chen Y."/>
            <person name="Shah S."/>
            <person name="Dougan E. K."/>
            <person name="Thang M."/>
            <person name="Chan C."/>
        </authorList>
    </citation>
    <scope>NUCLEOTIDE SEQUENCE [LARGE SCALE GENOMIC DNA]</scope>
</reference>
<keyword evidence="5" id="KW-0507">mRNA processing</keyword>
<comment type="subcellular location">
    <subcellularLocation>
        <location evidence="2">Cytoplasm</location>
    </subcellularLocation>
    <subcellularLocation>
        <location evidence="1">Nucleus</location>
    </subcellularLocation>
</comment>
<feature type="region of interest" description="Disordered" evidence="15">
    <location>
        <begin position="817"/>
        <end position="941"/>
    </location>
</feature>
<keyword evidence="4" id="KW-0963">Cytoplasm</keyword>
<dbReference type="SMART" id="SM00064">
    <property type="entry name" value="FYVE"/>
    <property type="match status" value="1"/>
</dbReference>
<dbReference type="Pfam" id="PF01363">
    <property type="entry name" value="FYVE"/>
    <property type="match status" value="1"/>
</dbReference>
<evidence type="ECO:0000256" key="1">
    <source>
        <dbReference type="ARBA" id="ARBA00004123"/>
    </source>
</evidence>
<proteinExistence type="inferred from homology"/>
<dbReference type="InterPro" id="IPR010920">
    <property type="entry name" value="LSM_dom_sf"/>
</dbReference>
<keyword evidence="7 14" id="KW-0863">Zinc-finger</keyword>
<dbReference type="InterPro" id="IPR001163">
    <property type="entry name" value="Sm_dom_euk/arc"/>
</dbReference>
<evidence type="ECO:0000256" key="11">
    <source>
        <dbReference type="ARBA" id="ARBA00023242"/>
    </source>
</evidence>
<keyword evidence="11" id="KW-0539">Nucleus</keyword>